<dbReference type="GO" id="GO:0016791">
    <property type="term" value="F:phosphatase activity"/>
    <property type="evidence" value="ECO:0007669"/>
    <property type="project" value="UniProtKB-ARBA"/>
</dbReference>
<feature type="domain" description="Glycosyl transferase family 1" evidence="6">
    <location>
        <begin position="251"/>
        <end position="430"/>
    </location>
</feature>
<dbReference type="InterPro" id="IPR006380">
    <property type="entry name" value="SPP-like_dom"/>
</dbReference>
<dbReference type="EMBL" id="JAHVHU010000002">
    <property type="protein sequence ID" value="MBY5956667.1"/>
    <property type="molecule type" value="Genomic_DNA"/>
</dbReference>
<name>A0A953L5K0_9BACT</name>
<dbReference type="SUPFAM" id="SSF56784">
    <property type="entry name" value="HAD-like"/>
    <property type="match status" value="1"/>
</dbReference>
<evidence type="ECO:0000313" key="10">
    <source>
        <dbReference type="Proteomes" id="UP000753961"/>
    </source>
</evidence>
<evidence type="ECO:0000256" key="3">
    <source>
        <dbReference type="ARBA" id="ARBA00022676"/>
    </source>
</evidence>
<sequence length="719" mass="82933">MKRIHLYNIHGLIKSDGLEIGKDADNGGQIIYVYELARHLSQNPDVEFVHIFTRLIDDPNEDDAYSQEIEEINAKCDIRRIPFAGNLYRKKEELWEHLDEFVENAEKHMKTHDIFPDWMHSHYGDAGYVAKELSLKLNIPFAHTAHSLGRSKKSKMKDMGLSEEEAEEKFKFSLRIAAEEACLALAEFIITSTYQEISDWEAYDNYQKATFHVLPPGIDIEKFYPYYKQHLDNEEIQQEVMQRKYWVSQSIEKFLVNPNKPAILALARPDRRKNLHTLIDAYGSNKEIQSLANLVIFAGIRKDITNMPEAEKEVLTEMLLLMDKYDLYGKLAIPKKHDIDNEVSLIYQYCAEKRGLFINLSLHENFGLTTIEAAATGLPVVVTKNGGPSEIIPKCKNGYLVDPLDKHEVSNAMKTILTDEVKWRRFSNQGIIAAKKYYSWESHTNIYTGWLQETLEPKQPRKPKELKIPTEKADRLRNASHLLITDIDGTLIASEDSFPGLDQLKEFLARHRDDFCFAVASGRSYPLIQEVMQKIDLDVDIVVSSVGARIYYDLGGQSLDDDWMDYLSFKWNPDRIREKLESVHWLVPQEEEAQDIYKISYYYDPVDFDEEILRNALGKDFFQITMVNSHQKFLDILPVHASKGNAIRYLSQKWSIPLANVIACGDSGNDMDMFRKPIKGIIVGNRSKELNYLKEDEYLYLAKGKAADGINEGLRHYGY</sequence>
<feature type="domain" description="Sucrose synthase first GT-B" evidence="7">
    <location>
        <begin position="4"/>
        <end position="200"/>
    </location>
</feature>
<evidence type="ECO:0000256" key="4">
    <source>
        <dbReference type="ARBA" id="ARBA00022679"/>
    </source>
</evidence>
<evidence type="ECO:0000259" key="8">
    <source>
        <dbReference type="Pfam" id="PF05116"/>
    </source>
</evidence>
<dbReference type="Pfam" id="PF00534">
    <property type="entry name" value="Glycos_transf_1"/>
    <property type="match status" value="1"/>
</dbReference>
<dbReference type="SUPFAM" id="SSF53756">
    <property type="entry name" value="UDP-Glycosyltransferase/glycogen phosphorylase"/>
    <property type="match status" value="1"/>
</dbReference>
<comment type="catalytic activity">
    <reaction evidence="5">
        <text>beta-D-fructose 6-phosphate + UDP-alpha-D-glucose = sucrose 6(F)-phosphate + UDP + H(+)</text>
        <dbReference type="Rhea" id="RHEA:22172"/>
        <dbReference type="ChEBI" id="CHEBI:15378"/>
        <dbReference type="ChEBI" id="CHEBI:57634"/>
        <dbReference type="ChEBI" id="CHEBI:57723"/>
        <dbReference type="ChEBI" id="CHEBI:58223"/>
        <dbReference type="ChEBI" id="CHEBI:58885"/>
        <dbReference type="EC" id="2.4.1.14"/>
    </reaction>
</comment>
<evidence type="ECO:0000256" key="2">
    <source>
        <dbReference type="ARBA" id="ARBA00012536"/>
    </source>
</evidence>
<accession>A0A953L5K0</accession>
<dbReference type="InterPro" id="IPR036412">
    <property type="entry name" value="HAD-like_sf"/>
</dbReference>
<evidence type="ECO:0000256" key="5">
    <source>
        <dbReference type="ARBA" id="ARBA00047471"/>
    </source>
</evidence>
<proteinExistence type="inferred from homology"/>
<keyword evidence="9" id="KW-0378">Hydrolase</keyword>
<dbReference type="Pfam" id="PF00862">
    <property type="entry name" value="GT-B_Sucrose_synth"/>
    <property type="match status" value="1"/>
</dbReference>
<dbReference type="PANTHER" id="PTHR46039">
    <property type="entry name" value="SUCROSE-PHOSPHATE SYNTHASE 3-RELATED"/>
    <property type="match status" value="1"/>
</dbReference>
<evidence type="ECO:0000259" key="6">
    <source>
        <dbReference type="Pfam" id="PF00534"/>
    </source>
</evidence>
<keyword evidence="3" id="KW-0328">Glycosyltransferase</keyword>
<evidence type="ECO:0000256" key="1">
    <source>
        <dbReference type="ARBA" id="ARBA00006530"/>
    </source>
</evidence>
<dbReference type="NCBIfam" id="TIGR01482">
    <property type="entry name" value="SPP-subfamily"/>
    <property type="match status" value="1"/>
</dbReference>
<gene>
    <name evidence="9" type="ORF">KUV50_00875</name>
</gene>
<feature type="domain" description="Sucrose phosphatase-like" evidence="8">
    <location>
        <begin position="481"/>
        <end position="718"/>
    </location>
</feature>
<evidence type="ECO:0000313" key="9">
    <source>
        <dbReference type="EMBL" id="MBY5956667.1"/>
    </source>
</evidence>
<organism evidence="9 10">
    <name type="scientific">Membranihabitans marinus</name>
    <dbReference type="NCBI Taxonomy" id="1227546"/>
    <lineage>
        <taxon>Bacteria</taxon>
        <taxon>Pseudomonadati</taxon>
        <taxon>Bacteroidota</taxon>
        <taxon>Saprospiria</taxon>
        <taxon>Saprospirales</taxon>
        <taxon>Saprospiraceae</taxon>
        <taxon>Membranihabitans</taxon>
    </lineage>
</organism>
<dbReference type="InterPro" id="IPR023214">
    <property type="entry name" value="HAD_sf"/>
</dbReference>
<reference evidence="9" key="1">
    <citation type="submission" date="2021-06" db="EMBL/GenBank/DDBJ databases">
        <title>44 bacteria genomes isolated from Dapeng, Shenzhen.</title>
        <authorList>
            <person name="Zheng W."/>
            <person name="Yu S."/>
            <person name="Huang Y."/>
        </authorList>
    </citation>
    <scope>NUCLEOTIDE SEQUENCE</scope>
    <source>
        <strain evidence="9">DP5N28-2</strain>
    </source>
</reference>
<evidence type="ECO:0000259" key="7">
    <source>
        <dbReference type="Pfam" id="PF00862"/>
    </source>
</evidence>
<dbReference type="SFLD" id="SFLDG01140">
    <property type="entry name" value="C2.B:_Phosphomannomutase_and_P"/>
    <property type="match status" value="1"/>
</dbReference>
<dbReference type="InterPro" id="IPR000368">
    <property type="entry name" value="Sucrose_synth_GT-B1"/>
</dbReference>
<comment type="caution">
    <text evidence="9">The sequence shown here is derived from an EMBL/GenBank/DDBJ whole genome shotgun (WGS) entry which is preliminary data.</text>
</comment>
<dbReference type="NCBIfam" id="TIGR01484">
    <property type="entry name" value="HAD-SF-IIB"/>
    <property type="match status" value="1"/>
</dbReference>
<dbReference type="InterPro" id="IPR001296">
    <property type="entry name" value="Glyco_trans_1"/>
</dbReference>
<dbReference type="AlphaFoldDB" id="A0A953L5K0"/>
<dbReference type="SFLD" id="SFLDS00003">
    <property type="entry name" value="Haloacid_Dehalogenase"/>
    <property type="match status" value="1"/>
</dbReference>
<dbReference type="SFLD" id="SFLDG01141">
    <property type="entry name" value="C2.B.1:_Sucrose_Phosphatase_Li"/>
    <property type="match status" value="1"/>
</dbReference>
<dbReference type="Pfam" id="PF05116">
    <property type="entry name" value="S6PP"/>
    <property type="match status" value="1"/>
</dbReference>
<keyword evidence="10" id="KW-1185">Reference proteome</keyword>
<dbReference type="Proteomes" id="UP000753961">
    <property type="component" value="Unassembled WGS sequence"/>
</dbReference>
<dbReference type="InterPro" id="IPR044161">
    <property type="entry name" value="SPS"/>
</dbReference>
<protein>
    <recommendedName>
        <fullName evidence="2">sucrose-phosphate synthase</fullName>
        <ecNumber evidence="2">2.4.1.14</ecNumber>
    </recommendedName>
</protein>
<dbReference type="Gene3D" id="3.40.50.1000">
    <property type="entry name" value="HAD superfamily/HAD-like"/>
    <property type="match status" value="1"/>
</dbReference>
<dbReference type="Gene3D" id="3.40.50.2000">
    <property type="entry name" value="Glycogen Phosphorylase B"/>
    <property type="match status" value="2"/>
</dbReference>
<dbReference type="Gene3D" id="3.90.1070.10">
    <property type="match status" value="1"/>
</dbReference>
<dbReference type="PANTHER" id="PTHR46039:SF5">
    <property type="entry name" value="SUCROSE-PHOSPHATE SYNTHASE 3-RELATED"/>
    <property type="match status" value="1"/>
</dbReference>
<dbReference type="InterPro" id="IPR006379">
    <property type="entry name" value="HAD-SF_hydro_IIB"/>
</dbReference>
<keyword evidence="4" id="KW-0808">Transferase</keyword>
<comment type="similarity">
    <text evidence="1">Belongs to the glycosyltransferase 1 family.</text>
</comment>
<dbReference type="EC" id="2.4.1.14" evidence="2"/>
<dbReference type="GO" id="GO:0046524">
    <property type="term" value="F:sucrose-phosphate synthase activity"/>
    <property type="evidence" value="ECO:0007669"/>
    <property type="project" value="UniProtKB-EC"/>
</dbReference>